<keyword evidence="4" id="KW-0165">Cleavage on pair of basic residues</keyword>
<dbReference type="InterPro" id="IPR002544">
    <property type="entry name" value="FMRFamid-related_peptide-like"/>
</dbReference>
<keyword evidence="3" id="KW-0964">Secreted</keyword>
<dbReference type="Pfam" id="PF01581">
    <property type="entry name" value="FARP"/>
    <property type="match status" value="1"/>
</dbReference>
<evidence type="ECO:0000313" key="9">
    <source>
        <dbReference type="WBParaSite" id="jg26236"/>
    </source>
</evidence>
<protein>
    <submittedName>
        <fullName evidence="9">Uncharacterized protein</fullName>
    </submittedName>
</protein>
<dbReference type="AlphaFoldDB" id="A0A915E401"/>
<evidence type="ECO:0000256" key="1">
    <source>
        <dbReference type="ARBA" id="ARBA00004613"/>
    </source>
</evidence>
<evidence type="ECO:0000256" key="3">
    <source>
        <dbReference type="ARBA" id="ARBA00022525"/>
    </source>
</evidence>
<feature type="region of interest" description="Disordered" evidence="7">
    <location>
        <begin position="1"/>
        <end position="25"/>
    </location>
</feature>
<organism evidence="8 9">
    <name type="scientific">Ditylenchus dipsaci</name>
    <dbReference type="NCBI Taxonomy" id="166011"/>
    <lineage>
        <taxon>Eukaryota</taxon>
        <taxon>Metazoa</taxon>
        <taxon>Ecdysozoa</taxon>
        <taxon>Nematoda</taxon>
        <taxon>Chromadorea</taxon>
        <taxon>Rhabditida</taxon>
        <taxon>Tylenchina</taxon>
        <taxon>Tylenchomorpha</taxon>
        <taxon>Sphaerularioidea</taxon>
        <taxon>Anguinidae</taxon>
        <taxon>Anguininae</taxon>
        <taxon>Ditylenchus</taxon>
    </lineage>
</organism>
<accession>A0A915E401</accession>
<comment type="subcellular location">
    <subcellularLocation>
        <location evidence="1">Secreted</location>
    </subcellularLocation>
</comment>
<dbReference type="Proteomes" id="UP000887574">
    <property type="component" value="Unplaced"/>
</dbReference>
<evidence type="ECO:0000256" key="2">
    <source>
        <dbReference type="ARBA" id="ARBA00006356"/>
    </source>
</evidence>
<keyword evidence="8" id="KW-1185">Reference proteome</keyword>
<keyword evidence="6" id="KW-0527">Neuropeptide</keyword>
<sequence>MHSPQSVIDQAAGRPRSCQRQPSYWNYFTTSDNNDGLMKRSQQPYAANTPLIRFGKRSPPAQFGGMSRQARTQQHMMDPIIRFGKRTPSTAPLIRLENRAGGNFAGSAPHIRFGKRSKEPLTSSEEIMGYWEPTAADYLYSRINRNTRLNPVDFEDTM</sequence>
<evidence type="ECO:0000256" key="6">
    <source>
        <dbReference type="ARBA" id="ARBA00023320"/>
    </source>
</evidence>
<dbReference type="GO" id="GO:0005576">
    <property type="term" value="C:extracellular region"/>
    <property type="evidence" value="ECO:0007669"/>
    <property type="project" value="UniProtKB-SubCell"/>
</dbReference>
<evidence type="ECO:0000313" key="8">
    <source>
        <dbReference type="Proteomes" id="UP000887574"/>
    </source>
</evidence>
<dbReference type="GO" id="GO:0007218">
    <property type="term" value="P:neuropeptide signaling pathway"/>
    <property type="evidence" value="ECO:0007669"/>
    <property type="project" value="UniProtKB-KW"/>
</dbReference>
<keyword evidence="5" id="KW-0027">Amidation</keyword>
<evidence type="ECO:0000256" key="4">
    <source>
        <dbReference type="ARBA" id="ARBA00022685"/>
    </source>
</evidence>
<comment type="similarity">
    <text evidence="2">Belongs to the FARP (FMRFamide related peptide) family.</text>
</comment>
<evidence type="ECO:0000256" key="7">
    <source>
        <dbReference type="SAM" id="MobiDB-lite"/>
    </source>
</evidence>
<dbReference type="WBParaSite" id="jg26236">
    <property type="protein sequence ID" value="jg26236"/>
    <property type="gene ID" value="jg26236"/>
</dbReference>
<name>A0A915E401_9BILA</name>
<evidence type="ECO:0000256" key="5">
    <source>
        <dbReference type="ARBA" id="ARBA00022815"/>
    </source>
</evidence>
<proteinExistence type="inferred from homology"/>
<reference evidence="9" key="1">
    <citation type="submission" date="2022-11" db="UniProtKB">
        <authorList>
            <consortium name="WormBaseParasite"/>
        </authorList>
    </citation>
    <scope>IDENTIFICATION</scope>
</reference>